<sequence length="336" mass="37186">MQRNIIADLGLSETEEAAYRYLLCTPGATAQELATALDVPAADEVIKRLLDQGLIRQQSPDGRVMAYPPVSAMEALIDRQLHDLHERMRRTTACRHVIDTYMDIWTQGIREQNADQGQALGVERVEGIDSIRARLDDLIFFARDEVLCTHPRGPLSPEALADARPRDALLLKRGVSMRSILHTSALSDPLTATRLREIAAAGARARVSDSQFERMVIVDRSKALVPIDPGNTARGALLVHEPGVVASSVALFERIWEGAQPLENVTADDAGPTHELQEVERKVLATLCRVDKDEIGAREIGVSVRTYRRHVGDLMRQLGASNRFQAALLARDRGWI</sequence>
<feature type="domain" description="HTH luxR-type" evidence="1">
    <location>
        <begin position="273"/>
        <end position="330"/>
    </location>
</feature>
<dbReference type="PANTHER" id="PTHR34293:SF1">
    <property type="entry name" value="HTH-TYPE TRANSCRIPTIONAL REGULATOR TRMBL2"/>
    <property type="match status" value="1"/>
</dbReference>
<dbReference type="SMART" id="SM00421">
    <property type="entry name" value="HTH_LUXR"/>
    <property type="match status" value="1"/>
</dbReference>
<dbReference type="AlphaFoldDB" id="A0A0K8PP57"/>
<evidence type="ECO:0000313" key="3">
    <source>
        <dbReference type="Proteomes" id="UP000053859"/>
    </source>
</evidence>
<accession>A0A0K8PP57</accession>
<dbReference type="InterPro" id="IPR051797">
    <property type="entry name" value="TrmB-like"/>
</dbReference>
<dbReference type="InterPro" id="IPR002831">
    <property type="entry name" value="Tscrpt_reg_TrmB_N"/>
</dbReference>
<protein>
    <submittedName>
        <fullName evidence="2">LuxR-famiry transcriptional regulator</fullName>
    </submittedName>
</protein>
<dbReference type="SUPFAM" id="SSF46894">
    <property type="entry name" value="C-terminal effector domain of the bipartite response regulators"/>
    <property type="match status" value="1"/>
</dbReference>
<proteinExistence type="predicted"/>
<dbReference type="EMBL" id="DF968309">
    <property type="protein sequence ID" value="GAP49685.1"/>
    <property type="molecule type" value="Genomic_DNA"/>
</dbReference>
<dbReference type="InterPro" id="IPR036390">
    <property type="entry name" value="WH_DNA-bd_sf"/>
</dbReference>
<dbReference type="RefSeq" id="WP_059419700.1">
    <property type="nucleotide sequence ID" value="NZ_DF968309.1"/>
</dbReference>
<gene>
    <name evidence="2" type="ORF">SAZU_4548</name>
</gene>
<keyword evidence="3" id="KW-1185">Reference proteome</keyword>
<dbReference type="InterPro" id="IPR036388">
    <property type="entry name" value="WH-like_DNA-bd_sf"/>
</dbReference>
<dbReference type="Pfam" id="PF01978">
    <property type="entry name" value="TrmB"/>
    <property type="match status" value="1"/>
</dbReference>
<dbReference type="Gene3D" id="1.10.10.10">
    <property type="entry name" value="Winged helix-like DNA-binding domain superfamily/Winged helix DNA-binding domain"/>
    <property type="match status" value="2"/>
</dbReference>
<dbReference type="Proteomes" id="UP000053859">
    <property type="component" value="Unassembled WGS sequence"/>
</dbReference>
<reference evidence="2" key="1">
    <citation type="journal article" date="2015" name="Genome Announc.">
        <title>Draft Genome Sequence of Thiostrepton-Producing Streptomyces azureus ATCC 14921.</title>
        <authorList>
            <person name="Sakihara K."/>
            <person name="Maeda J."/>
            <person name="Tashiro K."/>
            <person name="Fujino Y."/>
            <person name="Kuhara S."/>
            <person name="Ohshima T."/>
            <person name="Ogata S."/>
            <person name="Doi K."/>
        </authorList>
    </citation>
    <scope>NUCLEOTIDE SEQUENCE [LARGE SCALE GENOMIC DNA]</scope>
    <source>
        <strain evidence="2">ATCC14921</strain>
    </source>
</reference>
<dbReference type="GO" id="GO:0003677">
    <property type="term" value="F:DNA binding"/>
    <property type="evidence" value="ECO:0007669"/>
    <property type="project" value="InterPro"/>
</dbReference>
<name>A0A0K8PP57_STRAJ</name>
<dbReference type="SUPFAM" id="SSF46785">
    <property type="entry name" value="Winged helix' DNA-binding domain"/>
    <property type="match status" value="1"/>
</dbReference>
<dbReference type="InterPro" id="IPR000792">
    <property type="entry name" value="Tscrpt_reg_LuxR_C"/>
</dbReference>
<dbReference type="PATRIC" id="fig|146537.3.peg.4780"/>
<evidence type="ECO:0000259" key="1">
    <source>
        <dbReference type="SMART" id="SM00421"/>
    </source>
</evidence>
<dbReference type="GO" id="GO:0006355">
    <property type="term" value="P:regulation of DNA-templated transcription"/>
    <property type="evidence" value="ECO:0007669"/>
    <property type="project" value="InterPro"/>
</dbReference>
<dbReference type="OrthoDB" id="4266042at2"/>
<dbReference type="InterPro" id="IPR016032">
    <property type="entry name" value="Sig_transdc_resp-reg_C-effctor"/>
</dbReference>
<dbReference type="PANTHER" id="PTHR34293">
    <property type="entry name" value="HTH-TYPE TRANSCRIPTIONAL REGULATOR TRMBL2"/>
    <property type="match status" value="1"/>
</dbReference>
<organism evidence="2 3">
    <name type="scientific">Streptomyces azureus</name>
    <dbReference type="NCBI Taxonomy" id="146537"/>
    <lineage>
        <taxon>Bacteria</taxon>
        <taxon>Bacillati</taxon>
        <taxon>Actinomycetota</taxon>
        <taxon>Actinomycetes</taxon>
        <taxon>Kitasatosporales</taxon>
        <taxon>Streptomycetaceae</taxon>
        <taxon>Streptomyces</taxon>
    </lineage>
</organism>
<evidence type="ECO:0000313" key="2">
    <source>
        <dbReference type="EMBL" id="GAP49685.1"/>
    </source>
</evidence>